<sequence>MKLSPIMVKVFRRSKPPVSGAVFWPHTVVMSQHITSHTWFAQNRHKWTKEEYDTLIECYERAKPEISRRVGRRTLKFCLEKDMRPMSENRLINQVRVIKRKRYLTAVEISRISGSLRDPADGLHRMFRVENREVGVESREKSR</sequence>
<name>A0AA36AWZ7_OCTVU</name>
<gene>
    <name evidence="1" type="ORF">OCTVUL_1B001245</name>
</gene>
<organism evidence="1 2">
    <name type="scientific">Octopus vulgaris</name>
    <name type="common">Common octopus</name>
    <dbReference type="NCBI Taxonomy" id="6645"/>
    <lineage>
        <taxon>Eukaryota</taxon>
        <taxon>Metazoa</taxon>
        <taxon>Spiralia</taxon>
        <taxon>Lophotrochozoa</taxon>
        <taxon>Mollusca</taxon>
        <taxon>Cephalopoda</taxon>
        <taxon>Coleoidea</taxon>
        <taxon>Octopodiformes</taxon>
        <taxon>Octopoda</taxon>
        <taxon>Incirrata</taxon>
        <taxon>Octopodidae</taxon>
        <taxon>Octopus</taxon>
    </lineage>
</organism>
<dbReference type="AlphaFoldDB" id="A0AA36AWZ7"/>
<evidence type="ECO:0000313" key="1">
    <source>
        <dbReference type="EMBL" id="CAI9723594.1"/>
    </source>
</evidence>
<keyword evidence="2" id="KW-1185">Reference proteome</keyword>
<evidence type="ECO:0000313" key="2">
    <source>
        <dbReference type="Proteomes" id="UP001162480"/>
    </source>
</evidence>
<protein>
    <submittedName>
        <fullName evidence="1">Uncharacterized protein</fullName>
    </submittedName>
</protein>
<reference evidence="1" key="1">
    <citation type="submission" date="2023-08" db="EMBL/GenBank/DDBJ databases">
        <authorList>
            <person name="Alioto T."/>
            <person name="Alioto T."/>
            <person name="Gomez Garrido J."/>
        </authorList>
    </citation>
    <scope>NUCLEOTIDE SEQUENCE</scope>
</reference>
<proteinExistence type="predicted"/>
<dbReference type="EMBL" id="OX597818">
    <property type="protein sequence ID" value="CAI9723594.1"/>
    <property type="molecule type" value="Genomic_DNA"/>
</dbReference>
<accession>A0AA36AWZ7</accession>
<dbReference type="Proteomes" id="UP001162480">
    <property type="component" value="Chromosome 5"/>
</dbReference>